<evidence type="ECO:0000313" key="7">
    <source>
        <dbReference type="EMBL" id="MCE2593808.1"/>
    </source>
</evidence>
<protein>
    <recommendedName>
        <fullName evidence="6">Probable inorganic carbon transporter subunit DabA</fullName>
    </recommendedName>
</protein>
<dbReference type="HAMAP" id="MF_01871">
    <property type="entry name" value="DabA"/>
    <property type="match status" value="1"/>
</dbReference>
<comment type="function">
    <text evidence="6">Part of an energy-coupled inorganic carbon pump.</text>
</comment>
<evidence type="ECO:0000313" key="8">
    <source>
        <dbReference type="Proteomes" id="UP001201273"/>
    </source>
</evidence>
<evidence type="ECO:0000256" key="5">
    <source>
        <dbReference type="ARBA" id="ARBA00023136"/>
    </source>
</evidence>
<dbReference type="RefSeq" id="WP_233051386.1">
    <property type="nucleotide sequence ID" value="NZ_JAIMJA010000002.1"/>
</dbReference>
<organism evidence="7 8">
    <name type="scientific">Motilimonas cestriensis</name>
    <dbReference type="NCBI Taxonomy" id="2742685"/>
    <lineage>
        <taxon>Bacteria</taxon>
        <taxon>Pseudomonadati</taxon>
        <taxon>Pseudomonadota</taxon>
        <taxon>Gammaproteobacteria</taxon>
        <taxon>Alteromonadales</taxon>
        <taxon>Alteromonadales genera incertae sedis</taxon>
        <taxon>Motilimonas</taxon>
    </lineage>
</organism>
<comment type="subunit">
    <text evidence="6">Forms a complex with DabB.</text>
</comment>
<evidence type="ECO:0000256" key="4">
    <source>
        <dbReference type="ARBA" id="ARBA00022833"/>
    </source>
</evidence>
<accession>A0ABS8W7S6</accession>
<dbReference type="EMBL" id="JAIMJA010000002">
    <property type="protein sequence ID" value="MCE2593808.1"/>
    <property type="molecule type" value="Genomic_DNA"/>
</dbReference>
<feature type="binding site" evidence="6">
    <location>
        <position position="528"/>
    </location>
    <ligand>
        <name>Zn(2+)</name>
        <dbReference type="ChEBI" id="CHEBI:29105"/>
    </ligand>
</feature>
<keyword evidence="1 6" id="KW-0813">Transport</keyword>
<comment type="similarity">
    <text evidence="6">Belongs to the inorganic carbon transporter (TC 9.A.2) DabA family.</text>
</comment>
<name>A0ABS8W7S6_9GAMM</name>
<evidence type="ECO:0000256" key="3">
    <source>
        <dbReference type="ARBA" id="ARBA00022723"/>
    </source>
</evidence>
<keyword evidence="4 6" id="KW-0862">Zinc</keyword>
<dbReference type="PANTHER" id="PTHR38344:SF1">
    <property type="entry name" value="INORGANIC CARBON TRANSPORTER SUBUNIT DABA-RELATED"/>
    <property type="match status" value="1"/>
</dbReference>
<feature type="binding site" evidence="6">
    <location>
        <position position="353"/>
    </location>
    <ligand>
        <name>Zn(2+)</name>
        <dbReference type="ChEBI" id="CHEBI:29105"/>
    </ligand>
</feature>
<sequence>MSNASASIINQPLSKQPLSEQQKSILLAATQKIAPSWPLDQMIAVNPFWQMREQRIEQVAANLGVLGSVHLQMPKQYYLNLYQSGAISQAALQQASVELASDLSAQQLTAFLTQQDESVHWHNIADLLDSQRDPHKMAWRDEIIHQISQFCAAHYQELEPLLRRGDTSKQLDLYRHWLDVTRCNKGLSIVMDEPGLHQFFAQLPDTHEALLAEAIEAFSLDNDTLAAYSHALLLDVNGWASWVAYLRWQGDLNQQPNDEMHQLLAIRMAWDLVIWRYLKAQLPIHFAQLNVSWQREKAQLSSMVQAYQQMQRPIWVWVKAAELSYQHQLNQQLQNAIPQPVVAPELQAVFCIDVRSEVMRRALESQHENIQTFGFAGFFGLPLEYQPSPSELTRPQLPGLLKPVIRVTERSDNKGEKAKLNLRARWQSWSQGAPSAFSMVESTGWLYSLKMLKQSFFAKGEANPVNRLSHQGDWEMSAQGEALSIADKTSLAKGVLHGIGLTSFAPKVLLVGHGSHSANNLHAAGLDCGACGGQTGEVNVRVLAQLLNDQEVRQNLVSQGVVIPEGTRFVAALHNTTTDHIDCFTPSLSDAVSNWLKEATTAAQRERAPLLDTSLENATDEQLDKALIKRSQDWSQVRPEWGLANNAAFIVAPRSWTRQVNLHGRAFLHDYQYQQDPGFAVLELILTAPMVVTNWINTQYNASVTDNSKYGSGNKVLHNAVGGHIGVFEGNGGDLRIGLSMQSVHNGEKWMHQPQRLAVYVAAPREPIEQISAKHDNVRHLINNEWLYLLRWDESGVIERFYQGQWLPQ</sequence>
<comment type="cofactor">
    <cofactor evidence="6">
        <name>Zn(2+)</name>
        <dbReference type="ChEBI" id="CHEBI:29105"/>
    </cofactor>
</comment>
<proteinExistence type="inferred from homology"/>
<keyword evidence="8" id="KW-1185">Reference proteome</keyword>
<comment type="subcellular location">
    <subcellularLocation>
        <location evidence="6">Cell membrane</location>
        <topology evidence="6">Peripheral membrane protein</topology>
    </subcellularLocation>
</comment>
<dbReference type="Pfam" id="PF10070">
    <property type="entry name" value="DabA"/>
    <property type="match status" value="1"/>
</dbReference>
<gene>
    <name evidence="6" type="primary">dabA</name>
    <name evidence="7" type="ORF">K6Y31_03160</name>
</gene>
<keyword evidence="2 6" id="KW-1003">Cell membrane</keyword>
<keyword evidence="5 6" id="KW-0472">Membrane</keyword>
<feature type="binding site" evidence="6">
    <location>
        <position position="513"/>
    </location>
    <ligand>
        <name>Zn(2+)</name>
        <dbReference type="ChEBI" id="CHEBI:29105"/>
    </ligand>
</feature>
<feature type="binding site" evidence="6">
    <location>
        <position position="351"/>
    </location>
    <ligand>
        <name>Zn(2+)</name>
        <dbReference type="ChEBI" id="CHEBI:29105"/>
    </ligand>
</feature>
<evidence type="ECO:0000256" key="1">
    <source>
        <dbReference type="ARBA" id="ARBA00022448"/>
    </source>
</evidence>
<reference evidence="7 8" key="1">
    <citation type="journal article" date="2022" name="Environ. Microbiol. Rep.">
        <title>Eco-phylogenetic analyses reveal divergent evolution of vitamin B12 metabolism in the marine bacterial family 'Psychromonadaceae'.</title>
        <authorList>
            <person name="Jin X."/>
            <person name="Yang Y."/>
            <person name="Cao H."/>
            <person name="Gao B."/>
            <person name="Zhao Z."/>
        </authorList>
    </citation>
    <scope>NUCLEOTIDE SEQUENCE [LARGE SCALE GENOMIC DNA]</scope>
    <source>
        <strain evidence="7 8">MKS20</strain>
    </source>
</reference>
<evidence type="ECO:0000256" key="2">
    <source>
        <dbReference type="ARBA" id="ARBA00022475"/>
    </source>
</evidence>
<dbReference type="InterPro" id="IPR018752">
    <property type="entry name" value="DabA"/>
</dbReference>
<comment type="caution">
    <text evidence="7">The sequence shown here is derived from an EMBL/GenBank/DDBJ whole genome shotgun (WGS) entry which is preliminary data.</text>
</comment>
<evidence type="ECO:0000256" key="6">
    <source>
        <dbReference type="HAMAP-Rule" id="MF_01871"/>
    </source>
</evidence>
<dbReference type="Proteomes" id="UP001201273">
    <property type="component" value="Unassembled WGS sequence"/>
</dbReference>
<dbReference type="PANTHER" id="PTHR38344">
    <property type="entry name" value="UPF0753 PROTEIN AQ_863"/>
    <property type="match status" value="1"/>
</dbReference>
<keyword evidence="3 6" id="KW-0479">Metal-binding</keyword>